<dbReference type="EMBL" id="JBHMBE010000002">
    <property type="protein sequence ID" value="MFB9645083.1"/>
    <property type="molecule type" value="Genomic_DNA"/>
</dbReference>
<feature type="region of interest" description="Disordered" evidence="1">
    <location>
        <begin position="1"/>
        <end position="42"/>
    </location>
</feature>
<comment type="caution">
    <text evidence="2">The sequence shown here is derived from an EMBL/GenBank/DDBJ whole genome shotgun (WGS) entry which is preliminary data.</text>
</comment>
<gene>
    <name evidence="2" type="ORF">ACFFPJ_04655</name>
</gene>
<name>A0ABV5SXK7_9MICO</name>
<dbReference type="RefSeq" id="WP_344713960.1">
    <property type="nucleotide sequence ID" value="NZ_BAAAWH010000001.1"/>
</dbReference>
<reference evidence="2 3" key="1">
    <citation type="submission" date="2024-09" db="EMBL/GenBank/DDBJ databases">
        <authorList>
            <person name="Sun Q."/>
            <person name="Mori K."/>
        </authorList>
    </citation>
    <scope>NUCLEOTIDE SEQUENCE [LARGE SCALE GENOMIC DNA]</scope>
    <source>
        <strain evidence="2 3">JCM 1342</strain>
    </source>
</reference>
<accession>A0ABV5SXK7</accession>
<dbReference type="Proteomes" id="UP001589611">
    <property type="component" value="Unassembled WGS sequence"/>
</dbReference>
<sequence length="42" mass="4610">MSAISRETIAEHVARRMVENPPPPLTPEQKAKLRTLLRGGAS</sequence>
<evidence type="ECO:0000313" key="2">
    <source>
        <dbReference type="EMBL" id="MFB9645083.1"/>
    </source>
</evidence>
<feature type="compositionally biased region" description="Basic and acidic residues" evidence="1">
    <location>
        <begin position="8"/>
        <end position="18"/>
    </location>
</feature>
<keyword evidence="3" id="KW-1185">Reference proteome</keyword>
<evidence type="ECO:0000256" key="1">
    <source>
        <dbReference type="SAM" id="MobiDB-lite"/>
    </source>
</evidence>
<evidence type="ECO:0000313" key="3">
    <source>
        <dbReference type="Proteomes" id="UP001589611"/>
    </source>
</evidence>
<protein>
    <submittedName>
        <fullName evidence="2">Uncharacterized protein</fullName>
    </submittedName>
</protein>
<proteinExistence type="predicted"/>
<organism evidence="2 3">
    <name type="scientific">Microbacterium terregens</name>
    <dbReference type="NCBI Taxonomy" id="69363"/>
    <lineage>
        <taxon>Bacteria</taxon>
        <taxon>Bacillati</taxon>
        <taxon>Actinomycetota</taxon>
        <taxon>Actinomycetes</taxon>
        <taxon>Micrococcales</taxon>
        <taxon>Microbacteriaceae</taxon>
        <taxon>Microbacterium</taxon>
    </lineage>
</organism>